<name>A0ACC2ZBR6_9PEZI</name>
<evidence type="ECO:0000313" key="2">
    <source>
        <dbReference type="Proteomes" id="UP001172680"/>
    </source>
</evidence>
<organism evidence="1 2">
    <name type="scientific">Coniosporium tulheliwenetii</name>
    <dbReference type="NCBI Taxonomy" id="3383036"/>
    <lineage>
        <taxon>Eukaryota</taxon>
        <taxon>Fungi</taxon>
        <taxon>Dikarya</taxon>
        <taxon>Ascomycota</taxon>
        <taxon>Pezizomycotina</taxon>
        <taxon>Dothideomycetes</taxon>
        <taxon>Dothideomycetes incertae sedis</taxon>
        <taxon>Coniosporium</taxon>
    </lineage>
</organism>
<comment type="caution">
    <text evidence="1">The sequence shown here is derived from an EMBL/GenBank/DDBJ whole genome shotgun (WGS) entry which is preliminary data.</text>
</comment>
<accession>A0ACC2ZBR6</accession>
<protein>
    <submittedName>
        <fullName evidence="1">Uncharacterized protein</fullName>
    </submittedName>
</protein>
<gene>
    <name evidence="1" type="ORF">H2199_003695</name>
</gene>
<reference evidence="1" key="1">
    <citation type="submission" date="2022-10" db="EMBL/GenBank/DDBJ databases">
        <title>Culturing micro-colonial fungi from biological soil crusts in the Mojave desert and describing Neophaeococcomyces mojavensis, and introducing the new genera and species Taxawa tesnikishii.</title>
        <authorList>
            <person name="Kurbessoian T."/>
            <person name="Stajich J.E."/>
        </authorList>
    </citation>
    <scope>NUCLEOTIDE SEQUENCE</scope>
    <source>
        <strain evidence="1">JES_115</strain>
    </source>
</reference>
<sequence>MAPSQMSNIPLKAPDVEISTSTPSTSHMSDSVAEEPNDSTAQSDDSLLAAEQKNKKIEFAIEWAIKVLGLTAAILFGIWAPLSYKAAAEGKDSNDAGQRSVMLAMSTANAQAASAMDFQWSALSVQQSAAAAQSTVLEAQASVLDDIQRRLVAMGQLSLVEFCLRQDAYAPCESFMSNAQVTSLVRYLATTARTTADMTTMTSERTTRASPTGGSTMAPTRSALASTESNSGGAQLSLAGILGIVSAVLVCLGAALGVVVWKQRVRRHVRWRVLRN</sequence>
<dbReference type="EMBL" id="JAPDRP010000009">
    <property type="protein sequence ID" value="KAJ9644732.1"/>
    <property type="molecule type" value="Genomic_DNA"/>
</dbReference>
<proteinExistence type="predicted"/>
<keyword evidence="2" id="KW-1185">Reference proteome</keyword>
<evidence type="ECO:0000313" key="1">
    <source>
        <dbReference type="EMBL" id="KAJ9644732.1"/>
    </source>
</evidence>
<dbReference type="Proteomes" id="UP001172680">
    <property type="component" value="Unassembled WGS sequence"/>
</dbReference>